<reference evidence="2 3" key="1">
    <citation type="journal article" date="2007" name="Nat. Biotechnol.">
        <title>Complete genome sequence of the myxobacterium Sorangium cellulosum.</title>
        <authorList>
            <person name="Schneiker S."/>
            <person name="Perlova O."/>
            <person name="Kaiser O."/>
            <person name="Gerth K."/>
            <person name="Alici A."/>
            <person name="Altmeyer M.O."/>
            <person name="Bartels D."/>
            <person name="Bekel T."/>
            <person name="Beyer S."/>
            <person name="Bode E."/>
            <person name="Bode H.B."/>
            <person name="Bolten C.J."/>
            <person name="Choudhuri J.V."/>
            <person name="Doss S."/>
            <person name="Elnakady Y.A."/>
            <person name="Frank B."/>
            <person name="Gaigalat L."/>
            <person name="Goesmann A."/>
            <person name="Groeger C."/>
            <person name="Gross F."/>
            <person name="Jelsbak L."/>
            <person name="Jelsbak L."/>
            <person name="Kalinowski J."/>
            <person name="Kegler C."/>
            <person name="Knauber T."/>
            <person name="Konietzny S."/>
            <person name="Kopp M."/>
            <person name="Krause L."/>
            <person name="Krug D."/>
            <person name="Linke B."/>
            <person name="Mahmud T."/>
            <person name="Martinez-Arias R."/>
            <person name="McHardy A.C."/>
            <person name="Merai M."/>
            <person name="Meyer F."/>
            <person name="Mormann S."/>
            <person name="Munoz-Dorado J."/>
            <person name="Perez J."/>
            <person name="Pradella S."/>
            <person name="Rachid S."/>
            <person name="Raddatz G."/>
            <person name="Rosenau F."/>
            <person name="Rueckert C."/>
            <person name="Sasse F."/>
            <person name="Scharfe M."/>
            <person name="Schuster S.C."/>
            <person name="Suen G."/>
            <person name="Treuner-Lange A."/>
            <person name="Velicer G.J."/>
            <person name="Vorholter F.-J."/>
            <person name="Weissman K.J."/>
            <person name="Welch R.D."/>
            <person name="Wenzel S.C."/>
            <person name="Whitworth D.E."/>
            <person name="Wilhelm S."/>
            <person name="Wittmann C."/>
            <person name="Bloecker H."/>
            <person name="Puehler A."/>
            <person name="Mueller R."/>
        </authorList>
    </citation>
    <scope>NUCLEOTIDE SEQUENCE [LARGE SCALE GENOMIC DNA]</scope>
    <source>
        <strain evidence="3">So ce56</strain>
    </source>
</reference>
<organism evidence="2 3">
    <name type="scientific">Sorangium cellulosum (strain So ce56)</name>
    <name type="common">Polyangium cellulosum (strain So ce56)</name>
    <dbReference type="NCBI Taxonomy" id="448385"/>
    <lineage>
        <taxon>Bacteria</taxon>
        <taxon>Pseudomonadati</taxon>
        <taxon>Myxococcota</taxon>
        <taxon>Polyangia</taxon>
        <taxon>Polyangiales</taxon>
        <taxon>Polyangiaceae</taxon>
        <taxon>Sorangium</taxon>
    </lineage>
</organism>
<dbReference type="eggNOG" id="ENOG5030J6V">
    <property type="taxonomic scope" value="Bacteria"/>
</dbReference>
<feature type="transmembrane region" description="Helical" evidence="1">
    <location>
        <begin position="273"/>
        <end position="290"/>
    </location>
</feature>
<keyword evidence="1" id="KW-0472">Membrane</keyword>
<dbReference type="Proteomes" id="UP000002139">
    <property type="component" value="Chromosome"/>
</dbReference>
<name>A9F4G2_SORC5</name>
<evidence type="ECO:0000313" key="2">
    <source>
        <dbReference type="EMBL" id="CAN97705.1"/>
    </source>
</evidence>
<dbReference type="AlphaFoldDB" id="A9F4G2"/>
<proteinExistence type="predicted"/>
<dbReference type="EMBL" id="AM746676">
    <property type="protein sequence ID" value="CAN97705.1"/>
    <property type="molecule type" value="Genomic_DNA"/>
</dbReference>
<protein>
    <recommendedName>
        <fullName evidence="4">CHASE2 domain-containing protein</fullName>
    </recommendedName>
</protein>
<keyword evidence="1" id="KW-0812">Transmembrane</keyword>
<dbReference type="STRING" id="448385.sce7536"/>
<evidence type="ECO:0000313" key="3">
    <source>
        <dbReference type="Proteomes" id="UP000002139"/>
    </source>
</evidence>
<sequence length="852" mass="88266">MIRPRCDAQAARGVPRPPRWPRPSAIMAKTYRPRIPKPFRIPRPMAAQAEATRFGWLTPDVLSIVAGALIAAVAPLDRLDYVARGLTASALADAAPSAQVLLVTASPEALREGLCERSLPGLLERGRARGALLIPPADAFCGGGAAASRAGAAGAAPIVRMPPELLRLSAGDVVGFFPLAAGERAPELGALGVSAAPWVLKKAPQSVPAVSLRDLADGQVPASALEGRIAVVAAGAGGVAPQAVATSALPPARGVAAVLGGLLDGGRRASAPAWVPALFVLLAGGLVRSARRRYGSLVATAALFLCVFALAAGQGVLAARAEASLIALPSALFGLAVAFTGVMIVRGLVVQRSVDRAAELIQRAALFRMQGVHTLPDEEFWPRVARLAEQAHPADLVLVAELPAGSWHLRFWNDRQGGGESLVAELRRDVRRPPYSSEQGVPAIRLSRRFLAKQDMPAVVVPLIAFGEIEGYVFFCGPVAESTFSREPERAEHVGRELALLLRRKRLARTAQAGAGEARGGGSPEDDLVEGARVALDDLQLFGSMLRSAPVGLLYADAFGDVRFVAPEFAKWLRARDVTVPAESASAALPPGSLTLGDVLGATSASDAAVSLSSVMASDDGIELSVSAPEPAVLSVRPLRRESDGSSWIAGYVAALIPVQQAAPVSDNVRPLAVRDAADPLCAFQLGDVVADAVASAARATGRAVRLEPIRGATHALGHRGELGQVLEAFLTDVAGRGLPGHGPVVSVREAPQGVQLSILDVGFGLGLPESALQRVLTAPGSAPAGLEPLGRLIVAVEDSHGHAELKTNDGWGITLTVTLLRAHPRAFVSANEGGKPAAQQNVIAIGRAGPK</sequence>
<keyword evidence="1" id="KW-1133">Transmembrane helix</keyword>
<feature type="transmembrane region" description="Helical" evidence="1">
    <location>
        <begin position="325"/>
        <end position="349"/>
    </location>
</feature>
<dbReference type="HOGENOM" id="CLU_334911_0_0_7"/>
<feature type="transmembrane region" description="Helical" evidence="1">
    <location>
        <begin position="297"/>
        <end position="319"/>
    </location>
</feature>
<gene>
    <name evidence="2" type="ordered locus">sce7536</name>
</gene>
<evidence type="ECO:0008006" key="4">
    <source>
        <dbReference type="Google" id="ProtNLM"/>
    </source>
</evidence>
<dbReference type="KEGG" id="scl:sce7536"/>
<accession>A9F4G2</accession>
<keyword evidence="3" id="KW-1185">Reference proteome</keyword>
<evidence type="ECO:0000256" key="1">
    <source>
        <dbReference type="SAM" id="Phobius"/>
    </source>
</evidence>
<dbReference type="BioCyc" id="SCEL448385:SCE_RS38620-MONOMER"/>